<evidence type="ECO:0000313" key="1">
    <source>
        <dbReference type="EMBL" id="KAI0065790.1"/>
    </source>
</evidence>
<sequence>MATDQPGSSQPAVNEGVFNDPVYEGLDTDLLVRIATSVPPNPLTGRVEPDDIMQWVLKHPELPGMDKLFGDVARAYERINDFDPAQYDYESLAKTVEPGSAWYLSLDFRGLVDADKQRVDAAHADSTPGVQPHFTLMSRAAGQFVRYIKVCFGLPASSDVLDFVQRSICAPNPPLKAELPSYLLLSIKFAPHMEVLTPFLASLPAPFTWELESRELNAKLSDVMYAGLQVRFDAYVGLAEEAKKVGNAAFAAKDRAGAVSAYSDALERLEDALRGARDEERAARGVRLAAVLLANRAAAYLREGEGADPALALKDAERAEEVDPSYVKSYFRQVRAHEMLGEPGKARGVVERALQRPDLKESKDLLELLAKYPPEA</sequence>
<name>A0ACB8TCI4_9AGAM</name>
<dbReference type="EMBL" id="MU277194">
    <property type="protein sequence ID" value="KAI0065790.1"/>
    <property type="molecule type" value="Genomic_DNA"/>
</dbReference>
<dbReference type="Proteomes" id="UP000814140">
    <property type="component" value="Unassembled WGS sequence"/>
</dbReference>
<reference evidence="1" key="1">
    <citation type="submission" date="2021-03" db="EMBL/GenBank/DDBJ databases">
        <authorList>
            <consortium name="DOE Joint Genome Institute"/>
            <person name="Ahrendt S."/>
            <person name="Looney B.P."/>
            <person name="Miyauchi S."/>
            <person name="Morin E."/>
            <person name="Drula E."/>
            <person name="Courty P.E."/>
            <person name="Chicoki N."/>
            <person name="Fauchery L."/>
            <person name="Kohler A."/>
            <person name="Kuo A."/>
            <person name="Labutti K."/>
            <person name="Pangilinan J."/>
            <person name="Lipzen A."/>
            <person name="Riley R."/>
            <person name="Andreopoulos W."/>
            <person name="He G."/>
            <person name="Johnson J."/>
            <person name="Barry K.W."/>
            <person name="Grigoriev I.V."/>
            <person name="Nagy L."/>
            <person name="Hibbett D."/>
            <person name="Henrissat B."/>
            <person name="Matheny P.B."/>
            <person name="Labbe J."/>
            <person name="Martin F."/>
        </authorList>
    </citation>
    <scope>NUCLEOTIDE SEQUENCE</scope>
    <source>
        <strain evidence="1">HHB10654</strain>
    </source>
</reference>
<keyword evidence="2" id="KW-1185">Reference proteome</keyword>
<organism evidence="1 2">
    <name type="scientific">Artomyces pyxidatus</name>
    <dbReference type="NCBI Taxonomy" id="48021"/>
    <lineage>
        <taxon>Eukaryota</taxon>
        <taxon>Fungi</taxon>
        <taxon>Dikarya</taxon>
        <taxon>Basidiomycota</taxon>
        <taxon>Agaricomycotina</taxon>
        <taxon>Agaricomycetes</taxon>
        <taxon>Russulales</taxon>
        <taxon>Auriscalpiaceae</taxon>
        <taxon>Artomyces</taxon>
    </lineage>
</organism>
<accession>A0ACB8TCI4</accession>
<protein>
    <submittedName>
        <fullName evidence="1">Uncharacterized protein</fullName>
    </submittedName>
</protein>
<gene>
    <name evidence="1" type="ORF">BV25DRAFT_1836073</name>
</gene>
<reference evidence="1" key="2">
    <citation type="journal article" date="2022" name="New Phytol.">
        <title>Evolutionary transition to the ectomycorrhizal habit in the genomes of a hyperdiverse lineage of mushroom-forming fungi.</title>
        <authorList>
            <person name="Looney B."/>
            <person name="Miyauchi S."/>
            <person name="Morin E."/>
            <person name="Drula E."/>
            <person name="Courty P.E."/>
            <person name="Kohler A."/>
            <person name="Kuo A."/>
            <person name="LaButti K."/>
            <person name="Pangilinan J."/>
            <person name="Lipzen A."/>
            <person name="Riley R."/>
            <person name="Andreopoulos W."/>
            <person name="He G."/>
            <person name="Johnson J."/>
            <person name="Nolan M."/>
            <person name="Tritt A."/>
            <person name="Barry K.W."/>
            <person name="Grigoriev I.V."/>
            <person name="Nagy L.G."/>
            <person name="Hibbett D."/>
            <person name="Henrissat B."/>
            <person name="Matheny P.B."/>
            <person name="Labbe J."/>
            <person name="Martin F.M."/>
        </authorList>
    </citation>
    <scope>NUCLEOTIDE SEQUENCE</scope>
    <source>
        <strain evidence="1">HHB10654</strain>
    </source>
</reference>
<evidence type="ECO:0000313" key="2">
    <source>
        <dbReference type="Proteomes" id="UP000814140"/>
    </source>
</evidence>
<proteinExistence type="predicted"/>
<comment type="caution">
    <text evidence="1">The sequence shown here is derived from an EMBL/GenBank/DDBJ whole genome shotgun (WGS) entry which is preliminary data.</text>
</comment>